<proteinExistence type="predicted"/>
<dbReference type="AlphaFoldDB" id="A0A0R2NR96"/>
<dbReference type="Proteomes" id="UP000050920">
    <property type="component" value="Unassembled WGS sequence"/>
</dbReference>
<name>A0A0R2NR96_9LACO</name>
<sequence length="65" mass="7264">MQNWFKNTLNVEVASDDKKGAKHNFMDITETITDAQVDQVSQLVADLTASPVKQATLKTVHNFVM</sequence>
<comment type="caution">
    <text evidence="1">The sequence shown here is derived from an EMBL/GenBank/DDBJ whole genome shotgun (WGS) entry which is preliminary data.</text>
</comment>
<dbReference type="EMBL" id="AYGX02000100">
    <property type="protein sequence ID" value="KRO26944.1"/>
    <property type="molecule type" value="Genomic_DNA"/>
</dbReference>
<accession>A0A0R2NR96</accession>
<organism evidence="1 2">
    <name type="scientific">Lactiplantibacillus fabifermentans DSM 21115</name>
    <dbReference type="NCBI Taxonomy" id="1413187"/>
    <lineage>
        <taxon>Bacteria</taxon>
        <taxon>Bacillati</taxon>
        <taxon>Bacillota</taxon>
        <taxon>Bacilli</taxon>
        <taxon>Lactobacillales</taxon>
        <taxon>Lactobacillaceae</taxon>
        <taxon>Lactiplantibacillus</taxon>
    </lineage>
</organism>
<reference evidence="1 2" key="1">
    <citation type="journal article" date="2015" name="Genome Announc.">
        <title>Expanding the biotechnology potential of lactobacilli through comparative genomics of 213 strains and associated genera.</title>
        <authorList>
            <person name="Sun Z."/>
            <person name="Harris H.M."/>
            <person name="McCann A."/>
            <person name="Guo C."/>
            <person name="Argimon S."/>
            <person name="Zhang W."/>
            <person name="Yang X."/>
            <person name="Jeffery I.B."/>
            <person name="Cooney J.C."/>
            <person name="Kagawa T.F."/>
            <person name="Liu W."/>
            <person name="Song Y."/>
            <person name="Salvetti E."/>
            <person name="Wrobel A."/>
            <person name="Rasinkangas P."/>
            <person name="Parkhill J."/>
            <person name="Rea M.C."/>
            <person name="O'Sullivan O."/>
            <person name="Ritari J."/>
            <person name="Douillard F.P."/>
            <person name="Paul Ross R."/>
            <person name="Yang R."/>
            <person name="Briner A.E."/>
            <person name="Felis G.E."/>
            <person name="de Vos W.M."/>
            <person name="Barrangou R."/>
            <person name="Klaenhammer T.R."/>
            <person name="Caufield P.W."/>
            <person name="Cui Y."/>
            <person name="Zhang H."/>
            <person name="O'Toole P.W."/>
        </authorList>
    </citation>
    <scope>NUCLEOTIDE SEQUENCE [LARGE SCALE GENOMIC DNA]</scope>
    <source>
        <strain evidence="1 2">DSM 21115</strain>
    </source>
</reference>
<protein>
    <submittedName>
        <fullName evidence="1">Uncharacterized protein</fullName>
    </submittedName>
</protein>
<evidence type="ECO:0000313" key="2">
    <source>
        <dbReference type="Proteomes" id="UP000050920"/>
    </source>
</evidence>
<evidence type="ECO:0000313" key="1">
    <source>
        <dbReference type="EMBL" id="KRO26944.1"/>
    </source>
</evidence>
<dbReference type="RefSeq" id="WP_024623717.1">
    <property type="nucleotide sequence ID" value="NZ_AYGX02000100.1"/>
</dbReference>
<gene>
    <name evidence="1" type="ORF">DY78_GL000514</name>
</gene>
<keyword evidence="2" id="KW-1185">Reference proteome</keyword>